<comment type="caution">
    <text evidence="2">The sequence shown here is derived from an EMBL/GenBank/DDBJ whole genome shotgun (WGS) entry which is preliminary data.</text>
</comment>
<sequence>MNYTYIGSDVIYYEFEKREKFAYYDLKVDSELGTFMIRRYHFDEESFVHPLQSARFDPDLPYEVPIEALIADQPLSSSGIGKSSTRGSHPSRHSSPTPHYSPRGLSLTQRVPSPSSTKEANSFSRRVASKTLMFPKSWELIPQSEGWMCE</sequence>
<feature type="compositionally biased region" description="Polar residues" evidence="1">
    <location>
        <begin position="106"/>
        <end position="123"/>
    </location>
</feature>
<proteinExistence type="predicted"/>
<accession>A0ABU6YIM9</accession>
<evidence type="ECO:0000313" key="2">
    <source>
        <dbReference type="EMBL" id="MED6209859.1"/>
    </source>
</evidence>
<reference evidence="2 3" key="1">
    <citation type="journal article" date="2023" name="Plants (Basel)">
        <title>Bridging the Gap: Combining Genomics and Transcriptomics Approaches to Understand Stylosanthes scabra, an Orphan Legume from the Brazilian Caatinga.</title>
        <authorList>
            <person name="Ferreira-Neto J.R.C."/>
            <person name="da Silva M.D."/>
            <person name="Binneck E."/>
            <person name="de Melo N.F."/>
            <person name="da Silva R.H."/>
            <person name="de Melo A.L.T.M."/>
            <person name="Pandolfi V."/>
            <person name="Bustamante F.O."/>
            <person name="Brasileiro-Vidal A.C."/>
            <person name="Benko-Iseppon A.M."/>
        </authorList>
    </citation>
    <scope>NUCLEOTIDE SEQUENCE [LARGE SCALE GENOMIC DNA]</scope>
    <source>
        <tissue evidence="2">Leaves</tissue>
    </source>
</reference>
<keyword evidence="3" id="KW-1185">Reference proteome</keyword>
<dbReference type="Proteomes" id="UP001341840">
    <property type="component" value="Unassembled WGS sequence"/>
</dbReference>
<name>A0ABU6YIM9_9FABA</name>
<feature type="compositionally biased region" description="Low complexity" evidence="1">
    <location>
        <begin position="83"/>
        <end position="103"/>
    </location>
</feature>
<evidence type="ECO:0000313" key="3">
    <source>
        <dbReference type="Proteomes" id="UP001341840"/>
    </source>
</evidence>
<feature type="region of interest" description="Disordered" evidence="1">
    <location>
        <begin position="73"/>
        <end position="123"/>
    </location>
</feature>
<dbReference type="EMBL" id="JASCZI010242153">
    <property type="protein sequence ID" value="MED6209859.1"/>
    <property type="molecule type" value="Genomic_DNA"/>
</dbReference>
<gene>
    <name evidence="2" type="ORF">PIB30_058751</name>
</gene>
<protein>
    <submittedName>
        <fullName evidence="2">Uncharacterized protein</fullName>
    </submittedName>
</protein>
<organism evidence="2 3">
    <name type="scientific">Stylosanthes scabra</name>
    <dbReference type="NCBI Taxonomy" id="79078"/>
    <lineage>
        <taxon>Eukaryota</taxon>
        <taxon>Viridiplantae</taxon>
        <taxon>Streptophyta</taxon>
        <taxon>Embryophyta</taxon>
        <taxon>Tracheophyta</taxon>
        <taxon>Spermatophyta</taxon>
        <taxon>Magnoliopsida</taxon>
        <taxon>eudicotyledons</taxon>
        <taxon>Gunneridae</taxon>
        <taxon>Pentapetalae</taxon>
        <taxon>rosids</taxon>
        <taxon>fabids</taxon>
        <taxon>Fabales</taxon>
        <taxon>Fabaceae</taxon>
        <taxon>Papilionoideae</taxon>
        <taxon>50 kb inversion clade</taxon>
        <taxon>dalbergioids sensu lato</taxon>
        <taxon>Dalbergieae</taxon>
        <taxon>Pterocarpus clade</taxon>
        <taxon>Stylosanthes</taxon>
    </lineage>
</organism>
<evidence type="ECO:0000256" key="1">
    <source>
        <dbReference type="SAM" id="MobiDB-lite"/>
    </source>
</evidence>